<evidence type="ECO:0000256" key="1">
    <source>
        <dbReference type="SAM" id="Coils"/>
    </source>
</evidence>
<evidence type="ECO:0000313" key="3">
    <source>
        <dbReference type="Proteomes" id="UP000759273"/>
    </source>
</evidence>
<dbReference type="Proteomes" id="UP000759273">
    <property type="component" value="Unassembled WGS sequence"/>
</dbReference>
<gene>
    <name evidence="2" type="ORF">KHY36_04290</name>
</gene>
<proteinExistence type="predicted"/>
<dbReference type="EMBL" id="JAGZGG010000006">
    <property type="protein sequence ID" value="MBS5331734.1"/>
    <property type="molecule type" value="Genomic_DNA"/>
</dbReference>
<dbReference type="AlphaFoldDB" id="A0A943DBD0"/>
<accession>A0A943DBD0</accession>
<sequence>MTNYNQIATDNLNALMKEIAEYTRMAEEIGATLDGLTDKLKKHMEENGLESIAGNEHKASYKAVTSSRIDTTALKRDMPEIAAKYTKTTETRRFLFV</sequence>
<keyword evidence="1" id="KW-0175">Coiled coil</keyword>
<reference evidence="2" key="1">
    <citation type="submission" date="2021-02" db="EMBL/GenBank/DDBJ databases">
        <title>Infant gut strain persistence is associated with maternal origin, phylogeny, and functional potential including surface adhesion and iron acquisition.</title>
        <authorList>
            <person name="Lou Y.C."/>
        </authorList>
    </citation>
    <scope>NUCLEOTIDE SEQUENCE</scope>
    <source>
        <strain evidence="2">L3_101_000M1_dasL3_101_000M1_concoct_87</strain>
    </source>
</reference>
<name>A0A943DBD0_9FIRM</name>
<feature type="coiled-coil region" evidence="1">
    <location>
        <begin position="5"/>
        <end position="46"/>
    </location>
</feature>
<protein>
    <submittedName>
        <fullName evidence="2">Uncharacterized protein</fullName>
    </submittedName>
</protein>
<evidence type="ECO:0000313" key="2">
    <source>
        <dbReference type="EMBL" id="MBS5331734.1"/>
    </source>
</evidence>
<organism evidence="2 3">
    <name type="scientific">Subdoligranulum variabile</name>
    <dbReference type="NCBI Taxonomy" id="214851"/>
    <lineage>
        <taxon>Bacteria</taxon>
        <taxon>Bacillati</taxon>
        <taxon>Bacillota</taxon>
        <taxon>Clostridia</taxon>
        <taxon>Eubacteriales</taxon>
        <taxon>Oscillospiraceae</taxon>
        <taxon>Subdoligranulum</taxon>
    </lineage>
</organism>
<comment type="caution">
    <text evidence="2">The sequence shown here is derived from an EMBL/GenBank/DDBJ whole genome shotgun (WGS) entry which is preliminary data.</text>
</comment>